<name>A0A284R365_ARMOS</name>
<proteinExistence type="predicted"/>
<reference evidence="2" key="1">
    <citation type="journal article" date="2017" name="Nat. Ecol. Evol.">
        <title>Genome expansion and lineage-specific genetic innovations in the forest pathogenic fungi Armillaria.</title>
        <authorList>
            <person name="Sipos G."/>
            <person name="Prasanna A.N."/>
            <person name="Walter M.C."/>
            <person name="O'Connor E."/>
            <person name="Balint B."/>
            <person name="Krizsan K."/>
            <person name="Kiss B."/>
            <person name="Hess J."/>
            <person name="Varga T."/>
            <person name="Slot J."/>
            <person name="Riley R."/>
            <person name="Boka B."/>
            <person name="Rigling D."/>
            <person name="Barry K."/>
            <person name="Lee J."/>
            <person name="Mihaltcheva S."/>
            <person name="LaButti K."/>
            <person name="Lipzen A."/>
            <person name="Waldron R."/>
            <person name="Moloney N.M."/>
            <person name="Sperisen C."/>
            <person name="Kredics L."/>
            <person name="Vagvoelgyi C."/>
            <person name="Patrignani A."/>
            <person name="Fitzpatrick D."/>
            <person name="Nagy I."/>
            <person name="Doyle S."/>
            <person name="Anderson J.B."/>
            <person name="Grigoriev I.V."/>
            <person name="Gueldener U."/>
            <person name="Muensterkoetter M."/>
            <person name="Nagy L.G."/>
        </authorList>
    </citation>
    <scope>NUCLEOTIDE SEQUENCE [LARGE SCALE GENOMIC DNA]</scope>
    <source>
        <strain evidence="2">C18/9</strain>
    </source>
</reference>
<keyword evidence="2" id="KW-1185">Reference proteome</keyword>
<dbReference type="AlphaFoldDB" id="A0A284R365"/>
<gene>
    <name evidence="1" type="ORF">ARMOST_06484</name>
</gene>
<accession>A0A284R365</accession>
<organism evidence="1 2">
    <name type="scientific">Armillaria ostoyae</name>
    <name type="common">Armillaria root rot fungus</name>
    <dbReference type="NCBI Taxonomy" id="47428"/>
    <lineage>
        <taxon>Eukaryota</taxon>
        <taxon>Fungi</taxon>
        <taxon>Dikarya</taxon>
        <taxon>Basidiomycota</taxon>
        <taxon>Agaricomycotina</taxon>
        <taxon>Agaricomycetes</taxon>
        <taxon>Agaricomycetidae</taxon>
        <taxon>Agaricales</taxon>
        <taxon>Marasmiineae</taxon>
        <taxon>Physalacriaceae</taxon>
        <taxon>Armillaria</taxon>
    </lineage>
</organism>
<evidence type="ECO:0000313" key="1">
    <source>
        <dbReference type="EMBL" id="SJL03138.1"/>
    </source>
</evidence>
<dbReference type="EMBL" id="FUEG01000004">
    <property type="protein sequence ID" value="SJL03138.1"/>
    <property type="molecule type" value="Genomic_DNA"/>
</dbReference>
<dbReference type="STRING" id="47428.A0A284R365"/>
<dbReference type="Proteomes" id="UP000219338">
    <property type="component" value="Unassembled WGS sequence"/>
</dbReference>
<evidence type="ECO:0000313" key="2">
    <source>
        <dbReference type="Proteomes" id="UP000219338"/>
    </source>
</evidence>
<dbReference type="OrthoDB" id="3051642at2759"/>
<protein>
    <submittedName>
        <fullName evidence="1">Uncharacterized protein</fullName>
    </submittedName>
</protein>
<sequence>MYLAVTTRPDLAFTAMALGQFNASPNRALLSAAKGILHYLNATDDWSLEYGGAYQQEKVGPHAVVRSDLALVDADWASDGRDRKSVLPRAAYSLLSSGVSAVSI</sequence>